<feature type="transmembrane region" description="Helical" evidence="16">
    <location>
        <begin position="180"/>
        <end position="207"/>
    </location>
</feature>
<organism evidence="19 20">
    <name type="scientific">Plectosphaerella plurivora</name>
    <dbReference type="NCBI Taxonomy" id="936078"/>
    <lineage>
        <taxon>Eukaryota</taxon>
        <taxon>Fungi</taxon>
        <taxon>Dikarya</taxon>
        <taxon>Ascomycota</taxon>
        <taxon>Pezizomycotina</taxon>
        <taxon>Sordariomycetes</taxon>
        <taxon>Hypocreomycetidae</taxon>
        <taxon>Glomerellales</taxon>
        <taxon>Plectosphaerellaceae</taxon>
        <taxon>Plectosphaerella</taxon>
    </lineage>
</organism>
<evidence type="ECO:0000256" key="4">
    <source>
        <dbReference type="ARBA" id="ARBA00010031"/>
    </source>
</evidence>
<evidence type="ECO:0000256" key="7">
    <source>
        <dbReference type="ARBA" id="ARBA00022692"/>
    </source>
</evidence>
<feature type="transmembrane region" description="Helical" evidence="16">
    <location>
        <begin position="259"/>
        <end position="283"/>
    </location>
</feature>
<feature type="chain" id="PRO_5040160125" evidence="17">
    <location>
        <begin position="21"/>
        <end position="455"/>
    </location>
</feature>
<feature type="transmembrane region" description="Helical" evidence="16">
    <location>
        <begin position="109"/>
        <end position="128"/>
    </location>
</feature>
<evidence type="ECO:0000256" key="5">
    <source>
        <dbReference type="ARBA" id="ARBA00022525"/>
    </source>
</evidence>
<keyword evidence="9 16" id="KW-1133">Transmembrane helix</keyword>
<keyword evidence="14" id="KW-0349">Heme</keyword>
<keyword evidence="6" id="KW-0325">Glycoprotein</keyword>
<keyword evidence="10 16" id="KW-0472">Membrane</keyword>
<evidence type="ECO:0000256" key="12">
    <source>
        <dbReference type="ARBA" id="ARBA00023288"/>
    </source>
</evidence>
<evidence type="ECO:0000256" key="1">
    <source>
        <dbReference type="ARBA" id="ARBA00004141"/>
    </source>
</evidence>
<evidence type="ECO:0000313" key="20">
    <source>
        <dbReference type="Proteomes" id="UP000770015"/>
    </source>
</evidence>
<evidence type="ECO:0000259" key="18">
    <source>
        <dbReference type="PROSITE" id="PS52012"/>
    </source>
</evidence>
<evidence type="ECO:0000256" key="16">
    <source>
        <dbReference type="SAM" id="Phobius"/>
    </source>
</evidence>
<feature type="transmembrane region" description="Helical" evidence="16">
    <location>
        <begin position="219"/>
        <end position="239"/>
    </location>
</feature>
<evidence type="ECO:0000256" key="13">
    <source>
        <dbReference type="ARBA" id="ARBA00038359"/>
    </source>
</evidence>
<evidence type="ECO:0000256" key="17">
    <source>
        <dbReference type="SAM" id="SignalP"/>
    </source>
</evidence>
<dbReference type="PROSITE" id="PS52012">
    <property type="entry name" value="CFEM"/>
    <property type="match status" value="1"/>
</dbReference>
<dbReference type="PROSITE" id="PS51257">
    <property type="entry name" value="PROKAR_LIPOPROTEIN"/>
    <property type="match status" value="1"/>
</dbReference>
<feature type="signal peptide" evidence="17">
    <location>
        <begin position="1"/>
        <end position="20"/>
    </location>
</feature>
<feature type="disulfide bond" evidence="14">
    <location>
        <begin position="62"/>
        <end position="95"/>
    </location>
</feature>
<evidence type="ECO:0000256" key="6">
    <source>
        <dbReference type="ARBA" id="ARBA00022622"/>
    </source>
</evidence>
<dbReference type="InterPro" id="IPR049326">
    <property type="entry name" value="Rhodopsin_dom_fungi"/>
</dbReference>
<keyword evidence="20" id="KW-1185">Reference proteome</keyword>
<reference evidence="19" key="1">
    <citation type="journal article" date="2021" name="Nat. Commun.">
        <title>Genetic determinants of endophytism in the Arabidopsis root mycobiome.</title>
        <authorList>
            <person name="Mesny F."/>
            <person name="Miyauchi S."/>
            <person name="Thiergart T."/>
            <person name="Pickel B."/>
            <person name="Atanasova L."/>
            <person name="Karlsson M."/>
            <person name="Huettel B."/>
            <person name="Barry K.W."/>
            <person name="Haridas S."/>
            <person name="Chen C."/>
            <person name="Bauer D."/>
            <person name="Andreopoulos W."/>
            <person name="Pangilinan J."/>
            <person name="LaButti K."/>
            <person name="Riley R."/>
            <person name="Lipzen A."/>
            <person name="Clum A."/>
            <person name="Drula E."/>
            <person name="Henrissat B."/>
            <person name="Kohler A."/>
            <person name="Grigoriev I.V."/>
            <person name="Martin F.M."/>
            <person name="Hacquard S."/>
        </authorList>
    </citation>
    <scope>NUCLEOTIDE SEQUENCE</scope>
    <source>
        <strain evidence="19">MPI-SDFR-AT-0117</strain>
    </source>
</reference>
<keyword evidence="7 16" id="KW-0812">Transmembrane</keyword>
<comment type="similarity">
    <text evidence="13">Belongs to the SAT4 family.</text>
</comment>
<evidence type="ECO:0000256" key="3">
    <source>
        <dbReference type="ARBA" id="ARBA00004613"/>
    </source>
</evidence>
<dbReference type="Proteomes" id="UP000770015">
    <property type="component" value="Unassembled WGS sequence"/>
</dbReference>
<keyword evidence="14" id="KW-0408">Iron</keyword>
<evidence type="ECO:0000256" key="8">
    <source>
        <dbReference type="ARBA" id="ARBA00022729"/>
    </source>
</evidence>
<dbReference type="InterPro" id="IPR008427">
    <property type="entry name" value="Extracellular_membr_CFEM_dom"/>
</dbReference>
<evidence type="ECO:0000256" key="14">
    <source>
        <dbReference type="PROSITE-ProRule" id="PRU01356"/>
    </source>
</evidence>
<dbReference type="GO" id="GO:0005576">
    <property type="term" value="C:extracellular region"/>
    <property type="evidence" value="ECO:0007669"/>
    <property type="project" value="UniProtKB-SubCell"/>
</dbReference>
<dbReference type="SMART" id="SM00747">
    <property type="entry name" value="CFEM"/>
    <property type="match status" value="1"/>
</dbReference>
<feature type="transmembrane region" description="Helical" evidence="16">
    <location>
        <begin position="140"/>
        <end position="160"/>
    </location>
</feature>
<keyword evidence="8 17" id="KW-0732">Signal</keyword>
<dbReference type="AlphaFoldDB" id="A0A9P9ABM1"/>
<dbReference type="PANTHER" id="PTHR33048">
    <property type="entry name" value="PTH11-LIKE INTEGRAL MEMBRANE PROTEIN (AFU_ORTHOLOGUE AFUA_5G11245)"/>
    <property type="match status" value="1"/>
</dbReference>
<evidence type="ECO:0000256" key="11">
    <source>
        <dbReference type="ARBA" id="ARBA00023157"/>
    </source>
</evidence>
<name>A0A9P9ABM1_9PEZI</name>
<comment type="caution">
    <text evidence="14">Lacks conserved residue(s) required for the propagation of feature annotation.</text>
</comment>
<dbReference type="GO" id="GO:0046872">
    <property type="term" value="F:metal ion binding"/>
    <property type="evidence" value="ECO:0007669"/>
    <property type="project" value="UniProtKB-UniRule"/>
</dbReference>
<evidence type="ECO:0000256" key="15">
    <source>
        <dbReference type="SAM" id="MobiDB-lite"/>
    </source>
</evidence>
<sequence length="455" mass="49921">MKGPFALLGLLSWVACLGAAQDLDLNQIVAVTPTCALPCLIESLPVGNCSIADQANLPRCACTSTPLQSSLSVCVQKACTFEDQVVTSTVLGQMCAAFPKESRQTEVKATAIACLALTVFIVALRCISRFSVSSRLWWDDWTTLLATAFLVGICSVKIVGSDLGFGLHYWNVDPTRAAEIFQLFYAAQMIYILIQVTAKVSILTLFWRIFTARWFRISVWCCVTFLVSHGLLFLLLVTFQCNPVYAIWDRSVSAKCLNITAIGWAGAIFSILEDLVILALPVPEVLKLQLTFRKKVAVCLMFGIGSFACVTSMVRLRYMVTFANSMDATWDNVDIVIWSIIEVTCAIICGSLPTLRPLLQKVPGLLSSARKSEYFGGGGTNNSATLERSRRTHSEVIAPTAFRKLSDAPWEVEASRDRQHKRGATSNVTFNDSISEAGSRDDMEMAVLAKEKSTV</sequence>
<proteinExistence type="inferred from homology"/>
<feature type="domain" description="CFEM" evidence="18">
    <location>
        <begin position="3"/>
        <end position="122"/>
    </location>
</feature>
<dbReference type="EMBL" id="JAGSXJ010000014">
    <property type="protein sequence ID" value="KAH6685801.1"/>
    <property type="molecule type" value="Genomic_DNA"/>
</dbReference>
<dbReference type="PANTHER" id="PTHR33048:SF47">
    <property type="entry name" value="INTEGRAL MEMBRANE PROTEIN-RELATED"/>
    <property type="match status" value="1"/>
</dbReference>
<protein>
    <submittedName>
        <fullName evidence="19">Integral membrane protein</fullName>
    </submittedName>
</protein>
<evidence type="ECO:0000256" key="9">
    <source>
        <dbReference type="ARBA" id="ARBA00022989"/>
    </source>
</evidence>
<evidence type="ECO:0000256" key="2">
    <source>
        <dbReference type="ARBA" id="ARBA00004589"/>
    </source>
</evidence>
<dbReference type="Pfam" id="PF05730">
    <property type="entry name" value="CFEM"/>
    <property type="match status" value="1"/>
</dbReference>
<feature type="compositionally biased region" description="Polar residues" evidence="15">
    <location>
        <begin position="424"/>
        <end position="436"/>
    </location>
</feature>
<feature type="binding site" description="axial binding residue" evidence="14">
    <location>
        <position position="53"/>
    </location>
    <ligand>
        <name>heme</name>
        <dbReference type="ChEBI" id="CHEBI:30413"/>
    </ligand>
    <ligandPart>
        <name>Fe</name>
        <dbReference type="ChEBI" id="CHEBI:18248"/>
    </ligandPart>
</feature>
<feature type="region of interest" description="Disordered" evidence="15">
    <location>
        <begin position="413"/>
        <end position="443"/>
    </location>
</feature>
<keyword evidence="5" id="KW-0964">Secreted</keyword>
<keyword evidence="11 14" id="KW-1015">Disulfide bond</keyword>
<evidence type="ECO:0000313" key="19">
    <source>
        <dbReference type="EMBL" id="KAH6685801.1"/>
    </source>
</evidence>
<accession>A0A9P9ABM1</accession>
<dbReference type="Pfam" id="PF20684">
    <property type="entry name" value="Fung_rhodopsin"/>
    <property type="match status" value="1"/>
</dbReference>
<keyword evidence="12" id="KW-0449">Lipoprotein</keyword>
<dbReference type="GO" id="GO:0098552">
    <property type="term" value="C:side of membrane"/>
    <property type="evidence" value="ECO:0007669"/>
    <property type="project" value="UniProtKB-KW"/>
</dbReference>
<comment type="similarity">
    <text evidence="4">Belongs to the RBT5 family.</text>
</comment>
<dbReference type="InterPro" id="IPR052337">
    <property type="entry name" value="SAT4-like"/>
</dbReference>
<dbReference type="OrthoDB" id="5329176at2759"/>
<feature type="transmembrane region" description="Helical" evidence="16">
    <location>
        <begin position="295"/>
        <end position="315"/>
    </location>
</feature>
<comment type="caution">
    <text evidence="19">The sequence shown here is derived from an EMBL/GenBank/DDBJ whole genome shotgun (WGS) entry which is preliminary data.</text>
</comment>
<keyword evidence="6" id="KW-0336">GPI-anchor</keyword>
<keyword evidence="14" id="KW-0479">Metal-binding</keyword>
<feature type="transmembrane region" description="Helical" evidence="16">
    <location>
        <begin position="335"/>
        <end position="355"/>
    </location>
</feature>
<gene>
    <name evidence="19" type="ORF">F5X68DRAFT_276577</name>
</gene>
<comment type="subcellular location">
    <subcellularLocation>
        <location evidence="2">Membrane</location>
        <topology evidence="2">Lipid-anchor</topology>
        <topology evidence="2">GPI-anchor</topology>
    </subcellularLocation>
    <subcellularLocation>
        <location evidence="1">Membrane</location>
        <topology evidence="1">Multi-pass membrane protein</topology>
    </subcellularLocation>
    <subcellularLocation>
        <location evidence="3">Secreted</location>
    </subcellularLocation>
</comment>
<evidence type="ECO:0000256" key="10">
    <source>
        <dbReference type="ARBA" id="ARBA00023136"/>
    </source>
</evidence>